<evidence type="ECO:0000256" key="2">
    <source>
        <dbReference type="SAM" id="MobiDB-lite"/>
    </source>
</evidence>
<dbReference type="Gene3D" id="3.20.20.140">
    <property type="entry name" value="Metal-dependent hydrolases"/>
    <property type="match status" value="1"/>
</dbReference>
<sequence length="849" mass="91945">MAEDSSQVPPPGSNEPSMSQDQGAPLRIPPEQSSIPPDQGGPLPLDEPHMPQDRGAPLGIPPDQSSKPPDQGGPLPSDESSMPHGQGAPLLTPSGQPSGPPDQGEPDMSIDGATGTPTHPSSPTLSLFDFNDGIFDDAMDDASPPKSSEHPPLPQPQGNPTLETISPLDVNPGSQLWCDIAPPPPPLGVPLGRAEFLRRFVSEAPVGQQEPQSNPAPNPHPQGEEAEPRQGYRGLPFRHRRRPCPMPSCTHATSSGSGVATHLDEYHLPRGPRSPSYYAALLNSILWALNLPEGDFASLIVLLRDNPGLKTGFSFSPVVWGRALQFARFLGLPTPNRSRAEDHLLEGVVNHIALLVHPRILALLLRRIPPRAQADLRNATFPDDFPSPARHLSLRPAGMSDSSGSPSPNAGGPSSPILPGGPIPLMSIKVEKPRSLALPISPPLDPPSPHKEPTPRGRGRGRGRGRSSTSSSAERSICSTATQCTLPDSRPPARSLSPDLVPQSPQRSPSPPQQTRVVRIESPIPGASGPRPPLTLRLREVGYPQHLGPAPPAMGHFDPYFPGPVSNPCWYTPNMVWDSYWNPGRMVPPYGSDQPIGQYLSRENRMPRFPITLAGGVVSTLDTPEDFLAFREEAIWVPTFEITPEELGNLDPDTIPSLLERCRRRYSAIGPVEMDLASELLPRQMWNLTTILDNAPSSVPVLLRSYDPHSRSHPMAIRRLLDVARSMCVDPHKPIVLQGFRGSPATVEEWVQTGCNVFFSINGSVTSFGPTEIEGIRRIPTNRLLVESSSPDFPVNIPHPMTPRFLGEVIHLISQVRGLPHEEVCRATFINGLSAFQGLMSSLRPYARP</sequence>
<dbReference type="Pfam" id="PF01026">
    <property type="entry name" value="TatD_DNase"/>
    <property type="match status" value="1"/>
</dbReference>
<feature type="compositionally biased region" description="Low complexity" evidence="2">
    <location>
        <begin position="396"/>
        <end position="425"/>
    </location>
</feature>
<dbReference type="InterPro" id="IPR032466">
    <property type="entry name" value="Metal_Hydrolase"/>
</dbReference>
<keyword evidence="4" id="KW-1185">Reference proteome</keyword>
<protein>
    <submittedName>
        <fullName evidence="3">Uncharacterized protein</fullName>
    </submittedName>
</protein>
<feature type="region of interest" description="Disordered" evidence="2">
    <location>
        <begin position="378"/>
        <end position="425"/>
    </location>
</feature>
<dbReference type="AlphaFoldDB" id="A0AA88XHW6"/>
<feature type="region of interest" description="Disordered" evidence="2">
    <location>
        <begin position="1"/>
        <end position="170"/>
    </location>
</feature>
<comment type="caution">
    <text evidence="3">The sequence shown here is derived from an EMBL/GenBank/DDBJ whole genome shotgun (WGS) entry which is preliminary data.</text>
</comment>
<proteinExistence type="inferred from homology"/>
<dbReference type="SUPFAM" id="SSF51556">
    <property type="entry name" value="Metallo-dependent hydrolases"/>
    <property type="match status" value="1"/>
</dbReference>
<dbReference type="GO" id="GO:0016788">
    <property type="term" value="F:hydrolase activity, acting on ester bonds"/>
    <property type="evidence" value="ECO:0007669"/>
    <property type="project" value="InterPro"/>
</dbReference>
<feature type="compositionally biased region" description="Polar residues" evidence="2">
    <location>
        <begin position="115"/>
        <end position="125"/>
    </location>
</feature>
<feature type="region of interest" description="Disordered" evidence="2">
    <location>
        <begin position="205"/>
        <end position="240"/>
    </location>
</feature>
<evidence type="ECO:0000313" key="3">
    <source>
        <dbReference type="EMBL" id="KAK3085955.1"/>
    </source>
</evidence>
<name>A0AA88XHW6_PINIB</name>
<accession>A0AA88XHW6</accession>
<evidence type="ECO:0000256" key="1">
    <source>
        <dbReference type="ARBA" id="ARBA00009275"/>
    </source>
</evidence>
<feature type="region of interest" description="Disordered" evidence="2">
    <location>
        <begin position="437"/>
        <end position="517"/>
    </location>
</feature>
<reference evidence="3" key="1">
    <citation type="submission" date="2019-08" db="EMBL/GenBank/DDBJ databases">
        <title>The improved chromosome-level genome for the pearl oyster Pinctada fucata martensii using PacBio sequencing and Hi-C.</title>
        <authorList>
            <person name="Zheng Z."/>
        </authorList>
    </citation>
    <scope>NUCLEOTIDE SEQUENCE</scope>
    <source>
        <strain evidence="3">ZZ-2019</strain>
        <tissue evidence="3">Adductor muscle</tissue>
    </source>
</reference>
<organism evidence="3 4">
    <name type="scientific">Pinctada imbricata</name>
    <name type="common">Atlantic pearl-oyster</name>
    <name type="synonym">Pinctada martensii</name>
    <dbReference type="NCBI Taxonomy" id="66713"/>
    <lineage>
        <taxon>Eukaryota</taxon>
        <taxon>Metazoa</taxon>
        <taxon>Spiralia</taxon>
        <taxon>Lophotrochozoa</taxon>
        <taxon>Mollusca</taxon>
        <taxon>Bivalvia</taxon>
        <taxon>Autobranchia</taxon>
        <taxon>Pteriomorphia</taxon>
        <taxon>Pterioida</taxon>
        <taxon>Pterioidea</taxon>
        <taxon>Pteriidae</taxon>
        <taxon>Pinctada</taxon>
    </lineage>
</organism>
<feature type="compositionally biased region" description="Polar residues" evidence="2">
    <location>
        <begin position="473"/>
        <end position="486"/>
    </location>
</feature>
<dbReference type="InterPro" id="IPR001130">
    <property type="entry name" value="TatD-like"/>
</dbReference>
<evidence type="ECO:0000313" key="4">
    <source>
        <dbReference type="Proteomes" id="UP001186944"/>
    </source>
</evidence>
<gene>
    <name evidence="3" type="ORF">FSP39_011272</name>
</gene>
<dbReference type="Proteomes" id="UP001186944">
    <property type="component" value="Unassembled WGS sequence"/>
</dbReference>
<dbReference type="EMBL" id="VSWD01000012">
    <property type="protein sequence ID" value="KAK3085955.1"/>
    <property type="molecule type" value="Genomic_DNA"/>
</dbReference>
<comment type="similarity">
    <text evidence="1">Belongs to the metallo-dependent hydrolases superfamily. TatD-type hydrolase family.</text>
</comment>